<comment type="subcellular location">
    <subcellularLocation>
        <location evidence="1 6">Secreted</location>
    </subcellularLocation>
</comment>
<proteinExistence type="inferred from homology"/>
<evidence type="ECO:0000313" key="9">
    <source>
        <dbReference type="RefSeq" id="XP_011378474.1"/>
    </source>
</evidence>
<dbReference type="GO" id="GO:0005576">
    <property type="term" value="C:extracellular region"/>
    <property type="evidence" value="ECO:0007669"/>
    <property type="project" value="UniProtKB-SubCell"/>
</dbReference>
<keyword evidence="6" id="KW-0929">Antimicrobial</keyword>
<comment type="similarity">
    <text evidence="2 6">Belongs to the beta-defensin family.</text>
</comment>
<sequence>MKFLFLFLVILLAMEPAVSASCWMNGQCRLVCKNDEESITRCSNRKRCCVLSRYLTIKPITFDEILSWTTPRPTRQVKHKARLGNKVGR</sequence>
<evidence type="ECO:0000259" key="7">
    <source>
        <dbReference type="Pfam" id="PF13841"/>
    </source>
</evidence>
<keyword evidence="8" id="KW-1185">Reference proteome</keyword>
<dbReference type="OrthoDB" id="9624411at2759"/>
<feature type="chain" id="PRO_5028510999" description="Beta-defensin" evidence="6">
    <location>
        <begin position="21"/>
        <end position="89"/>
    </location>
</feature>
<feature type="domain" description="Beta-defensin" evidence="7">
    <location>
        <begin position="21"/>
        <end position="49"/>
    </location>
</feature>
<evidence type="ECO:0000256" key="2">
    <source>
        <dbReference type="ARBA" id="ARBA00007371"/>
    </source>
</evidence>
<dbReference type="RefSeq" id="XP_011378474.1">
    <property type="nucleotide sequence ID" value="XM_011380172.1"/>
</dbReference>
<keyword evidence="3 6" id="KW-0964">Secreted</keyword>
<dbReference type="AlphaFoldDB" id="A0A6P3RJN3"/>
<dbReference type="GO" id="GO:0045087">
    <property type="term" value="P:innate immune response"/>
    <property type="evidence" value="ECO:0007669"/>
    <property type="project" value="InterPro"/>
</dbReference>
<dbReference type="InterPro" id="IPR025933">
    <property type="entry name" value="Beta_defensin_dom"/>
</dbReference>
<name>A0A6P3RJN3_PTEVA</name>
<comment type="function">
    <text evidence="6">Has antibacterial activity.</text>
</comment>
<evidence type="ECO:0000256" key="4">
    <source>
        <dbReference type="ARBA" id="ARBA00022729"/>
    </source>
</evidence>
<keyword evidence="6" id="KW-0211">Defensin</keyword>
<keyword evidence="5" id="KW-1015">Disulfide bond</keyword>
<organism evidence="8 9">
    <name type="scientific">Pteropus vampyrus</name>
    <name type="common">Large flying fox</name>
    <dbReference type="NCBI Taxonomy" id="132908"/>
    <lineage>
        <taxon>Eukaryota</taxon>
        <taxon>Metazoa</taxon>
        <taxon>Chordata</taxon>
        <taxon>Craniata</taxon>
        <taxon>Vertebrata</taxon>
        <taxon>Euteleostomi</taxon>
        <taxon>Mammalia</taxon>
        <taxon>Eutheria</taxon>
        <taxon>Laurasiatheria</taxon>
        <taxon>Chiroptera</taxon>
        <taxon>Yinpterochiroptera</taxon>
        <taxon>Pteropodoidea</taxon>
        <taxon>Pteropodidae</taxon>
        <taxon>Pteropodinae</taxon>
        <taxon>Pteropus</taxon>
    </lineage>
</organism>
<dbReference type="Proteomes" id="UP000515202">
    <property type="component" value="Unplaced"/>
</dbReference>
<evidence type="ECO:0000256" key="6">
    <source>
        <dbReference type="RuleBase" id="RU231113"/>
    </source>
</evidence>
<dbReference type="Pfam" id="PF13841">
    <property type="entry name" value="Defensin_beta_2"/>
    <property type="match status" value="1"/>
</dbReference>
<reference evidence="9" key="1">
    <citation type="submission" date="2025-08" db="UniProtKB">
        <authorList>
            <consortium name="RefSeq"/>
        </authorList>
    </citation>
    <scope>IDENTIFICATION</scope>
    <source>
        <tissue evidence="9">Kidney</tissue>
    </source>
</reference>
<evidence type="ECO:0000256" key="1">
    <source>
        <dbReference type="ARBA" id="ARBA00004613"/>
    </source>
</evidence>
<keyword evidence="6" id="KW-0044">Antibiotic</keyword>
<evidence type="ECO:0000256" key="3">
    <source>
        <dbReference type="ARBA" id="ARBA00022525"/>
    </source>
</evidence>
<feature type="signal peptide" evidence="6">
    <location>
        <begin position="1"/>
        <end position="20"/>
    </location>
</feature>
<accession>A0A6P3RJN3</accession>
<evidence type="ECO:0000256" key="5">
    <source>
        <dbReference type="ARBA" id="ARBA00023157"/>
    </source>
</evidence>
<gene>
    <name evidence="9" type="primary">LOC105305526</name>
</gene>
<dbReference type="GeneID" id="105305526"/>
<evidence type="ECO:0000313" key="8">
    <source>
        <dbReference type="Proteomes" id="UP000515202"/>
    </source>
</evidence>
<protein>
    <recommendedName>
        <fullName evidence="6">Beta-defensin</fullName>
    </recommendedName>
</protein>
<dbReference type="GO" id="GO:0042742">
    <property type="term" value="P:defense response to bacterium"/>
    <property type="evidence" value="ECO:0007669"/>
    <property type="project" value="UniProtKB-UniRule"/>
</dbReference>
<keyword evidence="4 6" id="KW-0732">Signal</keyword>
<dbReference type="KEGG" id="pvp:105305526"/>